<dbReference type="PANTHER" id="PTHR11241">
    <property type="entry name" value="DEOXYURIDINE 5'-TRIPHOSPHATE NUCLEOTIDOHYDROLASE"/>
    <property type="match status" value="1"/>
</dbReference>
<comment type="similarity">
    <text evidence="1">Belongs to the dUTPase family.</text>
</comment>
<evidence type="ECO:0000256" key="3">
    <source>
        <dbReference type="ARBA" id="ARBA00022801"/>
    </source>
</evidence>
<dbReference type="CDD" id="cd07557">
    <property type="entry name" value="trimeric_dUTPase"/>
    <property type="match status" value="1"/>
</dbReference>
<dbReference type="Proteomes" id="UP000075573">
    <property type="component" value="Unassembled WGS sequence"/>
</dbReference>
<evidence type="ECO:0000256" key="5">
    <source>
        <dbReference type="ARBA" id="ARBA00047686"/>
    </source>
</evidence>
<evidence type="ECO:0000313" key="7">
    <source>
        <dbReference type="EMBL" id="KXV00085.1"/>
    </source>
</evidence>
<dbReference type="InterPro" id="IPR008181">
    <property type="entry name" value="dUTPase"/>
</dbReference>
<reference evidence="7 8" key="1">
    <citation type="submission" date="2015-06" db="EMBL/GenBank/DDBJ databases">
        <title>Improved classification and identification of acetic acid bacteria using matrix-assisted laser desorption/ionization time-of-flight mass spectrometry; Gluconobacter nephelii and Gluconobacter uchimurae are later heterotypic synonyms of Gluconobacter japonicus and Gluconobacter oxydans, respectively.</title>
        <authorList>
            <person name="Li L."/>
            <person name="Cleenwerck I."/>
            <person name="De Vuyst L."/>
            <person name="Vandamme P."/>
        </authorList>
    </citation>
    <scope>NUCLEOTIDE SEQUENCE [LARGE SCALE GENOMIC DNA]</scope>
    <source>
        <strain evidence="7 8">LMG 1764</strain>
    </source>
</reference>
<proteinExistence type="inferred from homology"/>
<dbReference type="SUPFAM" id="SSF51283">
    <property type="entry name" value="dUTPase-like"/>
    <property type="match status" value="1"/>
</dbReference>
<dbReference type="GO" id="GO:0000287">
    <property type="term" value="F:magnesium ion binding"/>
    <property type="evidence" value="ECO:0007669"/>
    <property type="project" value="InterPro"/>
</dbReference>
<accession>A0A149QRY1</accession>
<dbReference type="InterPro" id="IPR029054">
    <property type="entry name" value="dUTPase-like"/>
</dbReference>
<gene>
    <name evidence="7" type="ORF">AD929_12740</name>
</gene>
<organism evidence="7 8">
    <name type="scientific">Gluconobacter potus</name>
    <dbReference type="NCBI Taxonomy" id="2724927"/>
    <lineage>
        <taxon>Bacteria</taxon>
        <taxon>Pseudomonadati</taxon>
        <taxon>Pseudomonadota</taxon>
        <taxon>Alphaproteobacteria</taxon>
        <taxon>Acetobacterales</taxon>
        <taxon>Acetobacteraceae</taxon>
        <taxon>Gluconobacter</taxon>
    </lineage>
</organism>
<dbReference type="Gene3D" id="2.70.40.10">
    <property type="match status" value="1"/>
</dbReference>
<comment type="catalytic activity">
    <reaction evidence="5">
        <text>dUTP + H2O = dUMP + diphosphate + H(+)</text>
        <dbReference type="Rhea" id="RHEA:10248"/>
        <dbReference type="ChEBI" id="CHEBI:15377"/>
        <dbReference type="ChEBI" id="CHEBI:15378"/>
        <dbReference type="ChEBI" id="CHEBI:33019"/>
        <dbReference type="ChEBI" id="CHEBI:61555"/>
        <dbReference type="ChEBI" id="CHEBI:246422"/>
        <dbReference type="EC" id="3.6.1.23"/>
    </reaction>
</comment>
<evidence type="ECO:0000256" key="4">
    <source>
        <dbReference type="ARBA" id="ARBA00023080"/>
    </source>
</evidence>
<comment type="caution">
    <text evidence="7">The sequence shown here is derived from an EMBL/GenBank/DDBJ whole genome shotgun (WGS) entry which is preliminary data.</text>
</comment>
<protein>
    <recommendedName>
        <fullName evidence="2">dUTP diphosphatase</fullName>
        <ecNumber evidence="2">3.6.1.23</ecNumber>
    </recommendedName>
</protein>
<name>A0A149QRY1_9PROT</name>
<evidence type="ECO:0000259" key="6">
    <source>
        <dbReference type="Pfam" id="PF00692"/>
    </source>
</evidence>
<evidence type="ECO:0000256" key="1">
    <source>
        <dbReference type="ARBA" id="ARBA00006581"/>
    </source>
</evidence>
<dbReference type="GO" id="GO:0046081">
    <property type="term" value="P:dUTP catabolic process"/>
    <property type="evidence" value="ECO:0007669"/>
    <property type="project" value="InterPro"/>
</dbReference>
<sequence length="171" mass="18110">MPMFPQIDVGFIVTDERIREYGLPAPKTAGAGASDLRAFNILERDATDPTGWRIREAGAEELVAPAGEVTFLDTGLMIHIGTPGVLGLVAPRSGSGVAGFCLANTVGYIDSDYTGRLVLAVRPDTTQHIKPGERVAQIAYVPALMPRPQEYTTFAETERGIGGYGSTGKSG</sequence>
<dbReference type="PANTHER" id="PTHR11241:SF0">
    <property type="entry name" value="DEOXYURIDINE 5'-TRIPHOSPHATE NUCLEOTIDOHYDROLASE"/>
    <property type="match status" value="1"/>
</dbReference>
<dbReference type="EMBL" id="LHZB01000118">
    <property type="protein sequence ID" value="KXV00085.1"/>
    <property type="molecule type" value="Genomic_DNA"/>
</dbReference>
<dbReference type="GO" id="GO:0006226">
    <property type="term" value="P:dUMP biosynthetic process"/>
    <property type="evidence" value="ECO:0007669"/>
    <property type="project" value="InterPro"/>
</dbReference>
<dbReference type="Pfam" id="PF00692">
    <property type="entry name" value="dUTPase"/>
    <property type="match status" value="1"/>
</dbReference>
<dbReference type="EC" id="3.6.1.23" evidence="2"/>
<dbReference type="InterPro" id="IPR033704">
    <property type="entry name" value="dUTPase_trimeric"/>
</dbReference>
<dbReference type="PATRIC" id="fig|442.7.peg.3370"/>
<keyword evidence="4" id="KW-0546">Nucleotide metabolism</keyword>
<dbReference type="GO" id="GO:0004170">
    <property type="term" value="F:dUTP diphosphatase activity"/>
    <property type="evidence" value="ECO:0007669"/>
    <property type="project" value="UniProtKB-EC"/>
</dbReference>
<feature type="domain" description="dUTPase-like" evidence="6">
    <location>
        <begin position="60"/>
        <end position="168"/>
    </location>
</feature>
<dbReference type="AlphaFoldDB" id="A0A149QRY1"/>
<keyword evidence="3" id="KW-0378">Hydrolase</keyword>
<evidence type="ECO:0000256" key="2">
    <source>
        <dbReference type="ARBA" id="ARBA00012379"/>
    </source>
</evidence>
<dbReference type="InterPro" id="IPR036157">
    <property type="entry name" value="dUTPase-like_sf"/>
</dbReference>
<evidence type="ECO:0000313" key="8">
    <source>
        <dbReference type="Proteomes" id="UP000075573"/>
    </source>
</evidence>